<comment type="caution">
    <text evidence="1">The sequence shown here is derived from an EMBL/GenBank/DDBJ whole genome shotgun (WGS) entry which is preliminary data.</text>
</comment>
<evidence type="ECO:0000313" key="1">
    <source>
        <dbReference type="EMBL" id="KAJ0093392.1"/>
    </source>
</evidence>
<sequence>MDISVGGNPSSETVSDYDRAGELQAFDAAKTGVKGLVDAGIENIPRIFLRPPSPNELVHESNNHQNDLQVPLIDLGGKHEEIVDQVRSASETWGFFQVVNHGIPLNVFEGMVEGVVKFHEQDVEVKKEWYTRDVKRKVTFNSNFDLYRSKAANWRDTLSFSMSASENFDPQLLPAALRDAATEYAENVRKLGDTLFELLSEALGLKPDHLKALECAGKCTFVCHYYPACPQPKLTMGASSHSDPSFLTVLLQDHVGGLQVLHENQWADAPPIPGALVVNIGDYLQILSNDKFKSVDHRVLANNVAPRVSVACFFTGSSSVHEKSYGPLEELISEENPPVYKNFTVSENKSSLTPDHFAILSLQ</sequence>
<evidence type="ECO:0000313" key="2">
    <source>
        <dbReference type="Proteomes" id="UP001164250"/>
    </source>
</evidence>
<gene>
    <name evidence="1" type="ORF">Patl1_25153</name>
</gene>
<keyword evidence="2" id="KW-1185">Reference proteome</keyword>
<organism evidence="1 2">
    <name type="scientific">Pistacia atlantica</name>
    <dbReference type="NCBI Taxonomy" id="434234"/>
    <lineage>
        <taxon>Eukaryota</taxon>
        <taxon>Viridiplantae</taxon>
        <taxon>Streptophyta</taxon>
        <taxon>Embryophyta</taxon>
        <taxon>Tracheophyta</taxon>
        <taxon>Spermatophyta</taxon>
        <taxon>Magnoliopsida</taxon>
        <taxon>eudicotyledons</taxon>
        <taxon>Gunneridae</taxon>
        <taxon>Pentapetalae</taxon>
        <taxon>rosids</taxon>
        <taxon>malvids</taxon>
        <taxon>Sapindales</taxon>
        <taxon>Anacardiaceae</taxon>
        <taxon>Pistacia</taxon>
    </lineage>
</organism>
<dbReference type="Proteomes" id="UP001164250">
    <property type="component" value="Chromosome 7"/>
</dbReference>
<protein>
    <submittedName>
        <fullName evidence="1">Uncharacterized protein</fullName>
    </submittedName>
</protein>
<dbReference type="EMBL" id="CM047903">
    <property type="protein sequence ID" value="KAJ0093392.1"/>
    <property type="molecule type" value="Genomic_DNA"/>
</dbReference>
<name>A0ACC1B371_9ROSI</name>
<proteinExistence type="predicted"/>
<reference evidence="2" key="1">
    <citation type="journal article" date="2023" name="G3 (Bethesda)">
        <title>Genome assembly and association tests identify interacting loci associated with vigor, precocity, and sex in interspecific pistachio rootstocks.</title>
        <authorList>
            <person name="Palmer W."/>
            <person name="Jacygrad E."/>
            <person name="Sagayaradj S."/>
            <person name="Cavanaugh K."/>
            <person name="Han R."/>
            <person name="Bertier L."/>
            <person name="Beede B."/>
            <person name="Kafkas S."/>
            <person name="Golino D."/>
            <person name="Preece J."/>
            <person name="Michelmore R."/>
        </authorList>
    </citation>
    <scope>NUCLEOTIDE SEQUENCE [LARGE SCALE GENOMIC DNA]</scope>
</reference>
<accession>A0ACC1B371</accession>